<dbReference type="EMBL" id="JACOGF010000008">
    <property type="protein sequence ID" value="MBC3918988.1"/>
    <property type="molecule type" value="Genomic_DNA"/>
</dbReference>
<keyword evidence="2" id="KW-0238">DNA-binding</keyword>
<dbReference type="InterPro" id="IPR014710">
    <property type="entry name" value="RmlC-like_jellyroll"/>
</dbReference>
<dbReference type="PROSITE" id="PS01124">
    <property type="entry name" value="HTH_ARAC_FAMILY_2"/>
    <property type="match status" value="1"/>
</dbReference>
<dbReference type="InterPro" id="IPR020449">
    <property type="entry name" value="Tscrpt_reg_AraC-type_HTH"/>
</dbReference>
<keyword evidence="1" id="KW-0805">Transcription regulation</keyword>
<keyword evidence="6" id="KW-1185">Reference proteome</keyword>
<dbReference type="Proteomes" id="UP000650424">
    <property type="component" value="Unassembled WGS sequence"/>
</dbReference>
<proteinExistence type="predicted"/>
<evidence type="ECO:0000313" key="5">
    <source>
        <dbReference type="EMBL" id="MBC3918988.1"/>
    </source>
</evidence>
<evidence type="ECO:0000256" key="1">
    <source>
        <dbReference type="ARBA" id="ARBA00023015"/>
    </source>
</evidence>
<dbReference type="PRINTS" id="PR00032">
    <property type="entry name" value="HTHARAC"/>
</dbReference>
<feature type="domain" description="HTH araC/xylS-type" evidence="4">
    <location>
        <begin position="161"/>
        <end position="261"/>
    </location>
</feature>
<protein>
    <submittedName>
        <fullName evidence="5">Helix-turn-helix transcriptional regulator</fullName>
    </submittedName>
</protein>
<dbReference type="InterPro" id="IPR018060">
    <property type="entry name" value="HTH_AraC"/>
</dbReference>
<evidence type="ECO:0000256" key="3">
    <source>
        <dbReference type="ARBA" id="ARBA00023163"/>
    </source>
</evidence>
<dbReference type="PANTHER" id="PTHR11019:SF159">
    <property type="entry name" value="TRANSCRIPTIONAL REGULATOR-RELATED"/>
    <property type="match status" value="1"/>
</dbReference>
<dbReference type="Gene3D" id="1.10.10.60">
    <property type="entry name" value="Homeodomain-like"/>
    <property type="match status" value="2"/>
</dbReference>
<comment type="caution">
    <text evidence="5">The sequence shown here is derived from an EMBL/GenBank/DDBJ whole genome shotgun (WGS) entry which is preliminary data.</text>
</comment>
<dbReference type="InterPro" id="IPR011051">
    <property type="entry name" value="RmlC_Cupin_sf"/>
</dbReference>
<keyword evidence="3" id="KW-0804">Transcription</keyword>
<dbReference type="SMART" id="SM00342">
    <property type="entry name" value="HTH_ARAC"/>
    <property type="match status" value="1"/>
</dbReference>
<dbReference type="Pfam" id="PF12833">
    <property type="entry name" value="HTH_18"/>
    <property type="match status" value="1"/>
</dbReference>
<dbReference type="SUPFAM" id="SSF51182">
    <property type="entry name" value="RmlC-like cupins"/>
    <property type="match status" value="1"/>
</dbReference>
<evidence type="ECO:0000313" key="6">
    <source>
        <dbReference type="Proteomes" id="UP000650424"/>
    </source>
</evidence>
<name>A0ABR6ZSV6_9BURK</name>
<reference evidence="5 6" key="1">
    <citation type="submission" date="2020-08" db="EMBL/GenBank/DDBJ databases">
        <title>Novel species isolated from subtropical streams in China.</title>
        <authorList>
            <person name="Lu H."/>
        </authorList>
    </citation>
    <scope>NUCLEOTIDE SEQUENCE [LARGE SCALE GENOMIC DNA]</scope>
    <source>
        <strain evidence="5 6">CY18W</strain>
    </source>
</reference>
<dbReference type="Gene3D" id="2.60.120.10">
    <property type="entry name" value="Jelly Rolls"/>
    <property type="match status" value="1"/>
</dbReference>
<dbReference type="PANTHER" id="PTHR11019">
    <property type="entry name" value="HTH-TYPE TRANSCRIPTIONAL REGULATOR NIMR"/>
    <property type="match status" value="1"/>
</dbReference>
<dbReference type="RefSeq" id="WP_186948263.1">
    <property type="nucleotide sequence ID" value="NZ_JACOGF010000008.1"/>
</dbReference>
<evidence type="ECO:0000259" key="4">
    <source>
        <dbReference type="PROSITE" id="PS01124"/>
    </source>
</evidence>
<sequence>MCRTEAKPLPLIETARANADGGAVVYAVTSSGQARTTPEHSHARGQMLAAMSGVLVIATEQQHLVVPSGYAIWLPPFHRHALRTSHLFNGWSAYLSDSAALPVETQVFPVSGLLRESVLRAASWSVSDHLSPAQERILAVIVDETAGLPQRDFVLAMPTDRRLLKVASALLETPGDPRSMQEWATWAGIAPRSMTRHFLDETGMSFSDWRQRARLMLALELLAAGTAVTAIALELGYDSLSAFIAMFKRHFGVPPSQFSPENT</sequence>
<accession>A0ABR6ZSV6</accession>
<dbReference type="InterPro" id="IPR018062">
    <property type="entry name" value="HTH_AraC-typ_CS"/>
</dbReference>
<dbReference type="PROSITE" id="PS00041">
    <property type="entry name" value="HTH_ARAC_FAMILY_1"/>
    <property type="match status" value="1"/>
</dbReference>
<dbReference type="SUPFAM" id="SSF46689">
    <property type="entry name" value="Homeodomain-like"/>
    <property type="match status" value="1"/>
</dbReference>
<evidence type="ECO:0000256" key="2">
    <source>
        <dbReference type="ARBA" id="ARBA00023125"/>
    </source>
</evidence>
<gene>
    <name evidence="5" type="ORF">H8L32_15970</name>
</gene>
<dbReference type="InterPro" id="IPR009057">
    <property type="entry name" value="Homeodomain-like_sf"/>
</dbReference>
<organism evidence="5 6">
    <name type="scientific">Undibacterium hunanense</name>
    <dbReference type="NCBI Taxonomy" id="2762292"/>
    <lineage>
        <taxon>Bacteria</taxon>
        <taxon>Pseudomonadati</taxon>
        <taxon>Pseudomonadota</taxon>
        <taxon>Betaproteobacteria</taxon>
        <taxon>Burkholderiales</taxon>
        <taxon>Oxalobacteraceae</taxon>
        <taxon>Undibacterium</taxon>
    </lineage>
</organism>
<dbReference type="CDD" id="cd06124">
    <property type="entry name" value="cupin_NimR-like_N"/>
    <property type="match status" value="1"/>
</dbReference>